<evidence type="ECO:0000313" key="2">
    <source>
        <dbReference type="Proteomes" id="UP000675781"/>
    </source>
</evidence>
<organism evidence="1 2">
    <name type="scientific">Actinospica durhamensis</name>
    <dbReference type="NCBI Taxonomy" id="1508375"/>
    <lineage>
        <taxon>Bacteria</taxon>
        <taxon>Bacillati</taxon>
        <taxon>Actinomycetota</taxon>
        <taxon>Actinomycetes</taxon>
        <taxon>Catenulisporales</taxon>
        <taxon>Actinospicaceae</taxon>
        <taxon>Actinospica</taxon>
    </lineage>
</organism>
<dbReference type="Gene3D" id="3.40.50.300">
    <property type="entry name" value="P-loop containing nucleotide triphosphate hydrolases"/>
    <property type="match status" value="1"/>
</dbReference>
<dbReference type="PANTHER" id="PTHR37807:SF3">
    <property type="entry name" value="OS07G0160300 PROTEIN"/>
    <property type="match status" value="1"/>
</dbReference>
<dbReference type="EMBL" id="JAGSOG010000003">
    <property type="protein sequence ID" value="MBR7831853.1"/>
    <property type="molecule type" value="Genomic_DNA"/>
</dbReference>
<evidence type="ECO:0000313" key="1">
    <source>
        <dbReference type="EMBL" id="MBR7831853.1"/>
    </source>
</evidence>
<dbReference type="InterPro" id="IPR027417">
    <property type="entry name" value="P-loop_NTPase"/>
</dbReference>
<name>A0A941IPD8_9ACTN</name>
<dbReference type="RefSeq" id="WP_212526386.1">
    <property type="nucleotide sequence ID" value="NZ_JAGSOG010000003.1"/>
</dbReference>
<proteinExistence type="predicted"/>
<gene>
    <name evidence="1" type="ORF">KDL01_01190</name>
</gene>
<dbReference type="Pfam" id="PF13671">
    <property type="entry name" value="AAA_33"/>
    <property type="match status" value="1"/>
</dbReference>
<dbReference type="SUPFAM" id="SSF52540">
    <property type="entry name" value="P-loop containing nucleoside triphosphate hydrolases"/>
    <property type="match status" value="1"/>
</dbReference>
<reference evidence="1" key="1">
    <citation type="submission" date="2021-04" db="EMBL/GenBank/DDBJ databases">
        <title>Genome based classification of Actinospica acidithermotolerans sp. nov., an actinobacterium isolated from an Indonesian hot spring.</title>
        <authorList>
            <person name="Kusuma A.B."/>
            <person name="Putra K.E."/>
            <person name="Nafisah S."/>
            <person name="Loh J."/>
            <person name="Nouioui I."/>
            <person name="Goodfellow M."/>
        </authorList>
    </citation>
    <scope>NUCLEOTIDE SEQUENCE</scope>
    <source>
        <strain evidence="1">CSCA 57</strain>
    </source>
</reference>
<dbReference type="Proteomes" id="UP000675781">
    <property type="component" value="Unassembled WGS sequence"/>
</dbReference>
<sequence length="186" mass="19931">MKRRIVIISGAPGSGKTTLAGPLAAELGLPLFTKDTVKETLDDMLGDQRRDGVEWSSRLGAAAMELLWRLAGDAPACVLEANFLPGHERQRQKLSELTQGGLLVEVYCACPAKVADSRYQARHGTPARHRIHTNNMTLEGYAAYAGPVGLGPVVEVDTTTRMTVAEVAERVRSEAVKAGLGLTHGE</sequence>
<dbReference type="AlphaFoldDB" id="A0A941IPD8"/>
<dbReference type="PANTHER" id="PTHR37807">
    <property type="entry name" value="OS07G0160300 PROTEIN"/>
    <property type="match status" value="1"/>
</dbReference>
<accession>A0A941IPD8</accession>
<keyword evidence="2" id="KW-1185">Reference proteome</keyword>
<comment type="caution">
    <text evidence="1">The sequence shown here is derived from an EMBL/GenBank/DDBJ whole genome shotgun (WGS) entry which is preliminary data.</text>
</comment>
<protein>
    <submittedName>
        <fullName evidence="1">AAA family ATPase</fullName>
    </submittedName>
</protein>